<dbReference type="GO" id="GO:0009003">
    <property type="term" value="F:signal peptidase activity"/>
    <property type="evidence" value="ECO:0007669"/>
    <property type="project" value="UniProtKB-EC"/>
</dbReference>
<organism evidence="10 11">
    <name type="scientific">Fretibacterium fastidiosum</name>
    <dbReference type="NCBI Taxonomy" id="651822"/>
    <lineage>
        <taxon>Bacteria</taxon>
        <taxon>Thermotogati</taxon>
        <taxon>Synergistota</taxon>
        <taxon>Synergistia</taxon>
        <taxon>Synergistales</taxon>
        <taxon>Aminobacteriaceae</taxon>
        <taxon>Fretibacterium</taxon>
    </lineage>
</organism>
<evidence type="ECO:0000256" key="5">
    <source>
        <dbReference type="ARBA" id="ARBA00022801"/>
    </source>
</evidence>
<keyword evidence="11" id="KW-1185">Reference proteome</keyword>
<dbReference type="RefSeq" id="WP_015556415.1">
    <property type="nucleotide sequence ID" value="NC_021038.1"/>
</dbReference>
<name>A0AB94IX27_9BACT</name>
<dbReference type="NCBIfam" id="TIGR02227">
    <property type="entry name" value="sigpep_I_bact"/>
    <property type="match status" value="1"/>
</dbReference>
<keyword evidence="4 7" id="KW-0645">Protease</keyword>
<feature type="active site" evidence="6">
    <location>
        <position position="86"/>
    </location>
</feature>
<dbReference type="SUPFAM" id="SSF51306">
    <property type="entry name" value="LexA/Signal peptidase"/>
    <property type="match status" value="1"/>
</dbReference>
<dbReference type="InterPro" id="IPR019533">
    <property type="entry name" value="Peptidase_S26"/>
</dbReference>
<dbReference type="Pfam" id="PF10502">
    <property type="entry name" value="Peptidase_S26"/>
    <property type="match status" value="1"/>
</dbReference>
<proteinExistence type="inferred from homology"/>
<dbReference type="GO" id="GO:0004252">
    <property type="term" value="F:serine-type endopeptidase activity"/>
    <property type="evidence" value="ECO:0007669"/>
    <property type="project" value="InterPro"/>
</dbReference>
<comment type="catalytic activity">
    <reaction evidence="1 7">
        <text>Cleavage of hydrophobic, N-terminal signal or leader sequences from secreted and periplasmic proteins.</text>
        <dbReference type="EC" id="3.4.21.89"/>
    </reaction>
</comment>
<dbReference type="InterPro" id="IPR019756">
    <property type="entry name" value="Pept_S26A_signal_pept_1_Ser-AS"/>
</dbReference>
<keyword evidence="7" id="KW-0812">Transmembrane</keyword>
<dbReference type="PROSITE" id="PS00760">
    <property type="entry name" value="SPASE_I_2"/>
    <property type="match status" value="1"/>
</dbReference>
<evidence type="ECO:0000256" key="8">
    <source>
        <dbReference type="RuleBase" id="RU362042"/>
    </source>
</evidence>
<feature type="active site" evidence="6">
    <location>
        <position position="43"/>
    </location>
</feature>
<feature type="transmembrane region" description="Helical" evidence="7">
    <location>
        <begin position="19"/>
        <end position="39"/>
    </location>
</feature>
<evidence type="ECO:0000256" key="4">
    <source>
        <dbReference type="ARBA" id="ARBA00022670"/>
    </source>
</evidence>
<protein>
    <recommendedName>
        <fullName evidence="3 7">Signal peptidase I</fullName>
        <ecNumber evidence="3 7">3.4.21.89</ecNumber>
    </recommendedName>
</protein>
<dbReference type="InterPro" id="IPR019757">
    <property type="entry name" value="Pept_S26A_signal_pept_1_Lys-AS"/>
</dbReference>
<evidence type="ECO:0000256" key="3">
    <source>
        <dbReference type="ARBA" id="ARBA00013208"/>
    </source>
</evidence>
<dbReference type="PROSITE" id="PS00501">
    <property type="entry name" value="SPASE_I_1"/>
    <property type="match status" value="1"/>
</dbReference>
<dbReference type="Gene3D" id="2.10.109.10">
    <property type="entry name" value="Umud Fragment, subunit A"/>
    <property type="match status" value="1"/>
</dbReference>
<keyword evidence="7" id="KW-0472">Membrane</keyword>
<evidence type="ECO:0000256" key="1">
    <source>
        <dbReference type="ARBA" id="ARBA00000677"/>
    </source>
</evidence>
<dbReference type="PROSITE" id="PS00761">
    <property type="entry name" value="SPASE_I_3"/>
    <property type="match status" value="1"/>
</dbReference>
<dbReference type="PANTHER" id="PTHR43390:SF1">
    <property type="entry name" value="CHLOROPLAST PROCESSING PEPTIDASE"/>
    <property type="match status" value="1"/>
</dbReference>
<evidence type="ECO:0000313" key="10">
    <source>
        <dbReference type="EMBL" id="CBL28268.1"/>
    </source>
</evidence>
<gene>
    <name evidence="10" type="ORF">SY1_10590</name>
</gene>
<feature type="domain" description="Peptidase S26" evidence="9">
    <location>
        <begin position="12"/>
        <end position="173"/>
    </location>
</feature>
<dbReference type="AlphaFoldDB" id="A0AB94IX27"/>
<dbReference type="EMBL" id="FP929056">
    <property type="protein sequence ID" value="CBL28268.1"/>
    <property type="molecule type" value="Genomic_DNA"/>
</dbReference>
<dbReference type="KEGG" id="sbr:SY1_10590"/>
<dbReference type="EC" id="3.4.21.89" evidence="3 7"/>
<comment type="similarity">
    <text evidence="2 8">Belongs to the peptidase S26 family.</text>
</comment>
<evidence type="ECO:0000256" key="6">
    <source>
        <dbReference type="PIRSR" id="PIRSR600223-1"/>
    </source>
</evidence>
<evidence type="ECO:0000256" key="2">
    <source>
        <dbReference type="ARBA" id="ARBA00009370"/>
    </source>
</evidence>
<reference evidence="11" key="1">
    <citation type="submission" date="2010-03" db="EMBL/GenBank/DDBJ databases">
        <title>The genome sequence of Synergistetes sp. SGP1.</title>
        <authorList>
            <consortium name="metaHIT consortium -- http://www.metahit.eu/"/>
            <person name="Pajon A."/>
            <person name="Turner K."/>
            <person name="Parkhill J."/>
            <person name="Wade W."/>
            <person name="Vartoukian S."/>
        </authorList>
    </citation>
    <scope>NUCLEOTIDE SEQUENCE [LARGE SCALE GENOMIC DNA]</scope>
    <source>
        <strain evidence="11">SGP1</strain>
    </source>
</reference>
<dbReference type="InterPro" id="IPR036286">
    <property type="entry name" value="LexA/Signal_pep-like_sf"/>
</dbReference>
<dbReference type="GO" id="GO:0006465">
    <property type="term" value="P:signal peptide processing"/>
    <property type="evidence" value="ECO:0007669"/>
    <property type="project" value="InterPro"/>
</dbReference>
<dbReference type="PRINTS" id="PR00727">
    <property type="entry name" value="LEADERPTASE"/>
</dbReference>
<dbReference type="Proteomes" id="UP000008957">
    <property type="component" value="Chromosome"/>
</dbReference>
<evidence type="ECO:0000259" key="9">
    <source>
        <dbReference type="Pfam" id="PF10502"/>
    </source>
</evidence>
<reference evidence="10 11" key="2">
    <citation type="submission" date="2010-03" db="EMBL/GenBank/DDBJ databases">
        <authorList>
            <person name="Pajon A."/>
        </authorList>
    </citation>
    <scope>NUCLEOTIDE SEQUENCE [LARGE SCALE GENOMIC DNA]</scope>
    <source>
        <strain evidence="10 11">SGP1</strain>
    </source>
</reference>
<dbReference type="InterPro" id="IPR019758">
    <property type="entry name" value="Pept_S26A_signal_pept_1_CS"/>
</dbReference>
<dbReference type="PANTHER" id="PTHR43390">
    <property type="entry name" value="SIGNAL PEPTIDASE I"/>
    <property type="match status" value="1"/>
</dbReference>
<comment type="subcellular location">
    <subcellularLocation>
        <location evidence="8">Membrane</location>
        <topology evidence="8">Single-pass type II membrane protein</topology>
    </subcellularLocation>
</comment>
<evidence type="ECO:0000313" key="11">
    <source>
        <dbReference type="Proteomes" id="UP000008957"/>
    </source>
</evidence>
<sequence length="182" mass="21345">MELAAEAAKPWWRETIETIVWAFVLAMIIRTFVVQAFWIPSGSMIPTLEIGDRVLVAKFWNWFFEPSRGSIYVFTYPKDRDRDFVKRIIGLPGDTVDIRDGVVFVNGRPTEEPYVVNHDAYSIRPGEFFQRPFTVPQDSYFVMGDNRPNSQDSRFWGFVRRSDLHGPAFFRYWPLTRLGIPR</sequence>
<dbReference type="GO" id="GO:0016020">
    <property type="term" value="C:membrane"/>
    <property type="evidence" value="ECO:0007669"/>
    <property type="project" value="UniProtKB-SubCell"/>
</dbReference>
<keyword evidence="5 7" id="KW-0378">Hydrolase</keyword>
<evidence type="ECO:0000256" key="7">
    <source>
        <dbReference type="RuleBase" id="RU003993"/>
    </source>
</evidence>
<dbReference type="InterPro" id="IPR000223">
    <property type="entry name" value="Pept_S26A_signal_pept_1"/>
</dbReference>
<dbReference type="CDD" id="cd06530">
    <property type="entry name" value="S26_SPase_I"/>
    <property type="match status" value="1"/>
</dbReference>
<keyword evidence="7" id="KW-1133">Transmembrane helix</keyword>
<accession>A0AB94IX27</accession>